<accession>A0A7J6XU07</accession>
<dbReference type="Proteomes" id="UP000583944">
    <property type="component" value="Unassembled WGS sequence"/>
</dbReference>
<feature type="compositionally biased region" description="Low complexity" evidence="1">
    <location>
        <begin position="751"/>
        <end position="771"/>
    </location>
</feature>
<keyword evidence="2" id="KW-0812">Transmembrane</keyword>
<name>A0A7J6XU07_TRYCR</name>
<comment type="caution">
    <text evidence="3">The sequence shown here is derived from an EMBL/GenBank/DDBJ whole genome shotgun (WGS) entry which is preliminary data.</text>
</comment>
<keyword evidence="2" id="KW-1133">Transmembrane helix</keyword>
<dbReference type="GO" id="GO:0006511">
    <property type="term" value="P:ubiquitin-dependent protein catabolic process"/>
    <property type="evidence" value="ECO:0007669"/>
    <property type="project" value="InterPro"/>
</dbReference>
<keyword evidence="2" id="KW-0472">Membrane</keyword>
<feature type="region of interest" description="Disordered" evidence="1">
    <location>
        <begin position="719"/>
        <end position="772"/>
    </location>
</feature>
<evidence type="ECO:0000256" key="1">
    <source>
        <dbReference type="SAM" id="MobiDB-lite"/>
    </source>
</evidence>
<dbReference type="GO" id="GO:0031464">
    <property type="term" value="C:Cul4A-RING E3 ubiquitin ligase complex"/>
    <property type="evidence" value="ECO:0007669"/>
    <property type="project" value="InterPro"/>
</dbReference>
<organism evidence="3 4">
    <name type="scientific">Trypanosoma cruzi</name>
    <dbReference type="NCBI Taxonomy" id="5693"/>
    <lineage>
        <taxon>Eukaryota</taxon>
        <taxon>Discoba</taxon>
        <taxon>Euglenozoa</taxon>
        <taxon>Kinetoplastea</taxon>
        <taxon>Metakinetoplastina</taxon>
        <taxon>Trypanosomatida</taxon>
        <taxon>Trypanosomatidae</taxon>
        <taxon>Trypanosoma</taxon>
        <taxon>Schizotrypanum</taxon>
    </lineage>
</organism>
<dbReference type="EMBL" id="JABDHM010000113">
    <property type="protein sequence ID" value="KAF5217959.1"/>
    <property type="molecule type" value="Genomic_DNA"/>
</dbReference>
<dbReference type="VEuPathDB" id="TriTrypDB:BCY84_15851"/>
<evidence type="ECO:0000256" key="2">
    <source>
        <dbReference type="SAM" id="Phobius"/>
    </source>
</evidence>
<reference evidence="3 4" key="1">
    <citation type="journal article" date="2019" name="Genome Biol. Evol.">
        <title>Nanopore Sequencing Significantly Improves Genome Assembly of the Protozoan Parasite Trypanosoma cruzi.</title>
        <authorList>
            <person name="Diaz-Viraque F."/>
            <person name="Pita S."/>
            <person name="Greif G."/>
            <person name="de Souza R.C.M."/>
            <person name="Iraola G."/>
            <person name="Robello C."/>
        </authorList>
    </citation>
    <scope>NUCLEOTIDE SEQUENCE [LARGE SCALE GENOMIC DNA]</scope>
    <source>
        <strain evidence="3 4">Berenice</strain>
    </source>
</reference>
<dbReference type="PANTHER" id="PTHR31743:SF1">
    <property type="entry name" value="SHORT TRANSIENT RECEPTOR POTENTIAL CHANNEL 4-ASSOCIATED PROTEIN"/>
    <property type="match status" value="1"/>
</dbReference>
<feature type="transmembrane region" description="Helical" evidence="2">
    <location>
        <begin position="7"/>
        <end position="27"/>
    </location>
</feature>
<protein>
    <submittedName>
        <fullName evidence="3">Uncharacterized protein</fullName>
    </submittedName>
</protein>
<dbReference type="PANTHER" id="PTHR31743">
    <property type="entry name" value="TRANSIENT RECEPTOR POTENTIAL CHANNEL 4-ASSOCIATED PROTEIN TCPC4AP"/>
    <property type="match status" value="1"/>
</dbReference>
<dbReference type="GO" id="GO:0019902">
    <property type="term" value="F:phosphatase binding"/>
    <property type="evidence" value="ECO:0007669"/>
    <property type="project" value="TreeGrafter"/>
</dbReference>
<sequence>MKGGFRLDLTLFLLVLYVLTFVCFLSLPSSLGAFPFHLFCVSGFVRAVIVFDCVVPHPILCYYYYYLLLLLVCLLLCYYVYGSFLQPLFFFFSLCYYECPHSYSTRRINSGTAREHFLYFFQEIIFRIVFFFFPFFLGGGAVGASAMPLFPLLREQLSGRGQPQIRRMLPCAHCPKMTTAEKAQLREMNVLSYDQSDLLRQISSAWERGDLNALHRCLQECTVYFDPNKPHLLAYFVSLGGIDLFATLLCDVTMPARLSKASTHQFGFMDTKGHAPWQLVRAIATLMRVLTELLVCHNELGWHYYDSYPGLFFRLLELAKVAELRLTAVVMLEHLVLSVGPVLEISKVPALQELIRTSDDATLAILCRVIALLIVPGVVLNQRESPHQSLVYPESLLPLQRIQRVIDSNVLWLIGEKDLVKRLVMLCEVRGAGDLRAMMQTERSVTSLEGIVFEPVMQELSTTAIAALPSLGGGFPANNPFGGLDFGQLGLVASRALGRNSNGSGTSNSNNSDPATRFDWVGGRGYGVEELIEDAGGTPPPQALGAMMGMWPDEDTTSAASIATVGSNVDFSWFVGCADAKQRWRMRDLTLREEVDDNCPLLCGFGPVTDSKSYEAFRKESRAFWQFLAPVLKDPSVSYGPQVIVGAQSEILFVLNLMLSTFFFGDVWCKLRDCHWINAASRFYDSAFDSRAHPHSFLPYMEQLQRSLELRQLPRFLEPAESSGEGVSAERGGQERSEEDEEEGEVKSGEPGEVQQKNTSRNNKSNGSNKNQWERFLVAAQLGEDTEAFIRHAAYHGVSDDDDGFDEKNHQHDPNTIRKLELLRGVQEFWNAQDRRECSMLHEGETAKESAPLALKIALTLARQNEDSCVETSACHALEGYLRCFSFPVRQKSAADAPQTVLGDVLMRSIFEHRVYNATYVPGLSGSLSPAKRIDSFFALLGELVRYHYGNLTLLQDYVTGSVGLLHLNNPSAASSLHGHLNHATSEHVEQLLRLPPLDREENEPFARVLLRRMCRHGCDTNLFLRSLLLSLTPGLRSRVNYLWKPVTSRTVDVKETLDGPARIGDVVTGHPNRLNYIRKYSRRFVAILSERRAAAKKSPSGTDAKTAERDASAFFLPLSSSSSADSKLSLWDMLQILLRSPHRLLLEERPFPCFFDDYDRALIIGDIELPPIGPPPQFLVPLFPELVDDGGDGGLGSLAGLERALLQEPHKLVYSMLGPLNAERIQNAGRLCVVTTCVLVFVRAARLGGGDAVHEILRRLKSLAMVSYAKWKKQRNAPNHCNKRWIRRAKQVGSCVSRLPREGSCYCTANDGSARCSAFLFHGHCAPMSASEQYYYRYGGCFFRNMFRLMCVWIGHYGACQRYVETIYYCTEVPFAETKCVVLYLMRVLPDYFLG</sequence>
<gene>
    <name evidence="3" type="ORF">ECC02_009138</name>
</gene>
<feature type="transmembrane region" description="Helical" evidence="2">
    <location>
        <begin position="62"/>
        <end position="81"/>
    </location>
</feature>
<proteinExistence type="predicted"/>
<evidence type="ECO:0000313" key="3">
    <source>
        <dbReference type="EMBL" id="KAF5217959.1"/>
    </source>
</evidence>
<evidence type="ECO:0000313" key="4">
    <source>
        <dbReference type="Proteomes" id="UP000583944"/>
    </source>
</evidence>
<dbReference type="InterPro" id="IPR022162">
    <property type="entry name" value="TRPC4AP"/>
</dbReference>
<feature type="transmembrane region" description="Helical" evidence="2">
    <location>
        <begin position="124"/>
        <end position="150"/>
    </location>
</feature>
<dbReference type="VEuPathDB" id="TriTrypDB:ECC02_009138"/>